<sequence>MANLMYALINNNAPNEPEHNLTWDPTTMHIRCMCHKIALIVNAGLSALSLKTLPPSKTKESVLGFFPVLGRLVEEEEPEESQMPPADGKELVNRSNSSPNLDLDDKGSAIGNGTPEDNEDKINIAVKSKHAKSTKLEEITKKLDTVIKQITRSAAQRANFDRIAKDLGQKVAPLIAGYGIHWNIKFQSYKKAVDARDIIDCILKEDQEPNGAACEISKIEL</sequence>
<dbReference type="AlphaFoldDB" id="A0A2N5S488"/>
<evidence type="ECO:0000313" key="3">
    <source>
        <dbReference type="Proteomes" id="UP000235388"/>
    </source>
</evidence>
<name>A0A2N5S488_9BASI</name>
<proteinExistence type="predicted"/>
<dbReference type="EMBL" id="PGCJ01001185">
    <property type="protein sequence ID" value="PLW08053.1"/>
    <property type="molecule type" value="Genomic_DNA"/>
</dbReference>
<evidence type="ECO:0008006" key="4">
    <source>
        <dbReference type="Google" id="ProtNLM"/>
    </source>
</evidence>
<gene>
    <name evidence="2" type="ORF">PCANC_26652</name>
</gene>
<dbReference type="PANTHER" id="PTHR47501">
    <property type="entry name" value="TRANSPOSASE-RELATED"/>
    <property type="match status" value="1"/>
</dbReference>
<comment type="caution">
    <text evidence="2">The sequence shown here is derived from an EMBL/GenBank/DDBJ whole genome shotgun (WGS) entry which is preliminary data.</text>
</comment>
<evidence type="ECO:0000313" key="2">
    <source>
        <dbReference type="EMBL" id="PLW08053.1"/>
    </source>
</evidence>
<dbReference type="Proteomes" id="UP000235388">
    <property type="component" value="Unassembled WGS sequence"/>
</dbReference>
<accession>A0A2N5S488</accession>
<reference evidence="2 3" key="1">
    <citation type="submission" date="2017-11" db="EMBL/GenBank/DDBJ databases">
        <title>De novo assembly and phasing of dikaryotic genomes from two isolates of Puccinia coronata f. sp. avenae, the causal agent of oat crown rust.</title>
        <authorList>
            <person name="Miller M.E."/>
            <person name="Zhang Y."/>
            <person name="Omidvar V."/>
            <person name="Sperschneider J."/>
            <person name="Schwessinger B."/>
            <person name="Raley C."/>
            <person name="Palmer J.M."/>
            <person name="Garnica D."/>
            <person name="Upadhyaya N."/>
            <person name="Rathjen J."/>
            <person name="Taylor J.M."/>
            <person name="Park R.F."/>
            <person name="Dodds P.N."/>
            <person name="Hirsch C.D."/>
            <person name="Kianian S.F."/>
            <person name="Figueroa M."/>
        </authorList>
    </citation>
    <scope>NUCLEOTIDE SEQUENCE [LARGE SCALE GENOMIC DNA]</scope>
    <source>
        <strain evidence="2">12NC29</strain>
    </source>
</reference>
<organism evidence="2 3">
    <name type="scientific">Puccinia coronata f. sp. avenae</name>
    <dbReference type="NCBI Taxonomy" id="200324"/>
    <lineage>
        <taxon>Eukaryota</taxon>
        <taxon>Fungi</taxon>
        <taxon>Dikarya</taxon>
        <taxon>Basidiomycota</taxon>
        <taxon>Pucciniomycotina</taxon>
        <taxon>Pucciniomycetes</taxon>
        <taxon>Pucciniales</taxon>
        <taxon>Pucciniaceae</taxon>
        <taxon>Puccinia</taxon>
    </lineage>
</organism>
<feature type="region of interest" description="Disordered" evidence="1">
    <location>
        <begin position="75"/>
        <end position="119"/>
    </location>
</feature>
<dbReference type="PANTHER" id="PTHR47501:SF5">
    <property type="entry name" value="HAT C-TERMINAL DIMERISATION DOMAIN-CONTAINING PROTEIN"/>
    <property type="match status" value="1"/>
</dbReference>
<evidence type="ECO:0000256" key="1">
    <source>
        <dbReference type="SAM" id="MobiDB-lite"/>
    </source>
</evidence>
<protein>
    <recommendedName>
        <fullName evidence="4">hAT-like transposase RNase-H fold domain-containing protein</fullName>
    </recommendedName>
</protein>
<keyword evidence="3" id="KW-1185">Reference proteome</keyword>